<dbReference type="InterPro" id="IPR029058">
    <property type="entry name" value="AB_hydrolase_fold"/>
</dbReference>
<name>A0A6N7PH69_9BACT</name>
<dbReference type="GO" id="GO:0016787">
    <property type="term" value="F:hydrolase activity"/>
    <property type="evidence" value="ECO:0007669"/>
    <property type="project" value="UniProtKB-KW"/>
</dbReference>
<evidence type="ECO:0000313" key="2">
    <source>
        <dbReference type="EMBL" id="MRG91482.1"/>
    </source>
</evidence>
<dbReference type="Proteomes" id="UP000440224">
    <property type="component" value="Unassembled WGS sequence"/>
</dbReference>
<dbReference type="AlphaFoldDB" id="A0A6N7PH69"/>
<dbReference type="InterPro" id="IPR000073">
    <property type="entry name" value="AB_hydrolase_1"/>
</dbReference>
<dbReference type="SUPFAM" id="SSF53474">
    <property type="entry name" value="alpha/beta-Hydrolases"/>
    <property type="match status" value="1"/>
</dbReference>
<accession>A0A6N7PH69</accession>
<feature type="domain" description="AB hydrolase-1" evidence="1">
    <location>
        <begin position="76"/>
        <end position="180"/>
    </location>
</feature>
<dbReference type="RefSeq" id="WP_153818266.1">
    <property type="nucleotide sequence ID" value="NZ_WJIE01000001.1"/>
</dbReference>
<evidence type="ECO:0000259" key="1">
    <source>
        <dbReference type="Pfam" id="PF00561"/>
    </source>
</evidence>
<dbReference type="OrthoDB" id="9793083at2"/>
<dbReference type="Gene3D" id="3.40.50.1820">
    <property type="entry name" value="alpha/beta hydrolase"/>
    <property type="match status" value="1"/>
</dbReference>
<proteinExistence type="predicted"/>
<dbReference type="Pfam" id="PF00561">
    <property type="entry name" value="Abhydrolase_1"/>
    <property type="match status" value="1"/>
</dbReference>
<keyword evidence="2" id="KW-0378">Hydrolase</keyword>
<dbReference type="PANTHER" id="PTHR43194:SF2">
    <property type="entry name" value="PEROXISOMAL MEMBRANE PROTEIN LPX1"/>
    <property type="match status" value="1"/>
</dbReference>
<dbReference type="PRINTS" id="PR00111">
    <property type="entry name" value="ABHYDROLASE"/>
</dbReference>
<dbReference type="InterPro" id="IPR050228">
    <property type="entry name" value="Carboxylesterase_BioH"/>
</dbReference>
<gene>
    <name evidence="2" type="ORF">GF068_06025</name>
</gene>
<sequence length="345" mass="37089">MRAPISPKTSNRKTMARRARKFGVAVLGVVVALSLIGAVYQQIGQSLDRRAVVAKGRMITVHGAAMHLHCTGAGSPTVVLEAGAMGFTQVWAWVQPKLAERARVCSYDRAGLGWSEDAATHDGAAASARLRALLENAGEEGPYMLVGHSMGGALVRIFAARYPGDVVALAFVDPSHPDQLDRYPTEVRASQARVARVMKASAAFSYVGLMRLTNAVGRLNAGLPEDDYRAACMFSSAPEHLGASGEELAAWDTTMKAARANRTLGDRPLLVLSATEPMQGMSREILDLGRQMHAEIAALSTRGRHVSIKGADHMSILTTRDHAERVAELIGETLTEARRRLEKGE</sequence>
<dbReference type="EMBL" id="WJIE01000001">
    <property type="protein sequence ID" value="MRG91482.1"/>
    <property type="molecule type" value="Genomic_DNA"/>
</dbReference>
<comment type="caution">
    <text evidence="2">The sequence shown here is derived from an EMBL/GenBank/DDBJ whole genome shotgun (WGS) entry which is preliminary data.</text>
</comment>
<dbReference type="PANTHER" id="PTHR43194">
    <property type="entry name" value="HYDROLASE ALPHA/BETA FOLD FAMILY"/>
    <property type="match status" value="1"/>
</dbReference>
<protein>
    <submittedName>
        <fullName evidence="2">Alpha/beta fold hydrolase</fullName>
    </submittedName>
</protein>
<evidence type="ECO:0000313" key="3">
    <source>
        <dbReference type="Proteomes" id="UP000440224"/>
    </source>
</evidence>
<reference evidence="2 3" key="1">
    <citation type="submission" date="2019-10" db="EMBL/GenBank/DDBJ databases">
        <title>A soil myxobacterium in the family Polyangiaceae.</title>
        <authorList>
            <person name="Li Y."/>
            <person name="Wang J."/>
        </authorList>
    </citation>
    <scope>NUCLEOTIDE SEQUENCE [LARGE SCALE GENOMIC DNA]</scope>
    <source>
        <strain evidence="2 3">DSM 14734</strain>
    </source>
</reference>
<organism evidence="2 3">
    <name type="scientific">Polyangium spumosum</name>
    <dbReference type="NCBI Taxonomy" id="889282"/>
    <lineage>
        <taxon>Bacteria</taxon>
        <taxon>Pseudomonadati</taxon>
        <taxon>Myxococcota</taxon>
        <taxon>Polyangia</taxon>
        <taxon>Polyangiales</taxon>
        <taxon>Polyangiaceae</taxon>
        <taxon>Polyangium</taxon>
    </lineage>
</organism>
<keyword evidence="3" id="KW-1185">Reference proteome</keyword>